<organism evidence="1 2">
    <name type="scientific">Virgisporangium ochraceum</name>
    <dbReference type="NCBI Taxonomy" id="65505"/>
    <lineage>
        <taxon>Bacteria</taxon>
        <taxon>Bacillati</taxon>
        <taxon>Actinomycetota</taxon>
        <taxon>Actinomycetes</taxon>
        <taxon>Micromonosporales</taxon>
        <taxon>Micromonosporaceae</taxon>
        <taxon>Virgisporangium</taxon>
    </lineage>
</organism>
<protein>
    <submittedName>
        <fullName evidence="1">Uncharacterized protein</fullName>
    </submittedName>
</protein>
<evidence type="ECO:0000313" key="1">
    <source>
        <dbReference type="EMBL" id="GIJ68027.1"/>
    </source>
</evidence>
<dbReference type="Proteomes" id="UP000635606">
    <property type="component" value="Unassembled WGS sequence"/>
</dbReference>
<dbReference type="AlphaFoldDB" id="A0A8J3ZPX9"/>
<evidence type="ECO:0000313" key="2">
    <source>
        <dbReference type="Proteomes" id="UP000635606"/>
    </source>
</evidence>
<reference evidence="1" key="1">
    <citation type="submission" date="2021-01" db="EMBL/GenBank/DDBJ databases">
        <title>Whole genome shotgun sequence of Virgisporangium ochraceum NBRC 16418.</title>
        <authorList>
            <person name="Komaki H."/>
            <person name="Tamura T."/>
        </authorList>
    </citation>
    <scope>NUCLEOTIDE SEQUENCE</scope>
    <source>
        <strain evidence="1">NBRC 16418</strain>
    </source>
</reference>
<dbReference type="EMBL" id="BOPH01000035">
    <property type="protein sequence ID" value="GIJ68027.1"/>
    <property type="molecule type" value="Genomic_DNA"/>
</dbReference>
<gene>
    <name evidence="1" type="ORF">Voc01_029440</name>
</gene>
<proteinExistence type="predicted"/>
<accession>A0A8J3ZPX9</accession>
<name>A0A8J3ZPX9_9ACTN</name>
<keyword evidence="2" id="KW-1185">Reference proteome</keyword>
<sequence length="80" mass="8333">MTTTIEAVRAEALFASTVQASEAPAGDRVRDAVTATLSRHGEAGCAVQVAGEFGEHPETAAARMGWCITTVRAAFDADPR</sequence>
<comment type="caution">
    <text evidence="1">The sequence shown here is derived from an EMBL/GenBank/DDBJ whole genome shotgun (WGS) entry which is preliminary data.</text>
</comment>